<feature type="transmembrane region" description="Helical" evidence="5">
    <location>
        <begin position="362"/>
        <end position="381"/>
    </location>
</feature>
<feature type="transmembrane region" description="Helical" evidence="5">
    <location>
        <begin position="297"/>
        <end position="316"/>
    </location>
</feature>
<reference evidence="6" key="1">
    <citation type="submission" date="2024-06" db="EMBL/GenBank/DDBJ databases">
        <title>Genome Sequence of an extremely halophilic archaeon isolated from Permian era halite, Salado Formation, Carlsbad, New Mexico: Halobacterium sp. strain NMX12-1.</title>
        <authorList>
            <person name="Sotoa L."/>
            <person name="DasSarma P."/>
            <person name="Anton B.P."/>
            <person name="Vincze T."/>
            <person name="Verma I."/>
            <person name="Eralp B."/>
            <person name="Powers D.W."/>
            <person name="Dozier B.L."/>
            <person name="Roberts R.J."/>
            <person name="DasSarma S."/>
        </authorList>
    </citation>
    <scope>NUCLEOTIDE SEQUENCE</scope>
    <source>
        <strain evidence="6">NMX12-1</strain>
    </source>
</reference>
<organism evidence="6">
    <name type="scientific">Halobacterium sp. NMX12-1</name>
    <dbReference type="NCBI Taxonomy" id="3166650"/>
    <lineage>
        <taxon>Archaea</taxon>
        <taxon>Methanobacteriati</taxon>
        <taxon>Methanobacteriota</taxon>
        <taxon>Stenosarchaea group</taxon>
        <taxon>Halobacteria</taxon>
        <taxon>Halobacteriales</taxon>
        <taxon>Halobacteriaceae</taxon>
        <taxon>Halobacterium</taxon>
    </lineage>
</organism>
<feature type="transmembrane region" description="Helical" evidence="5">
    <location>
        <begin position="447"/>
        <end position="469"/>
    </location>
</feature>
<dbReference type="InterPro" id="IPR051679">
    <property type="entry name" value="DASS-Related_Transporters"/>
</dbReference>
<dbReference type="PANTHER" id="PTHR43652">
    <property type="entry name" value="BASIC AMINO ACID ANTIPORTER YFCC-RELATED"/>
    <property type="match status" value="1"/>
</dbReference>
<feature type="transmembrane region" description="Helical" evidence="5">
    <location>
        <begin position="20"/>
        <end position="38"/>
    </location>
</feature>
<keyword evidence="4 5" id="KW-0472">Membrane</keyword>
<proteinExistence type="predicted"/>
<evidence type="ECO:0000313" key="6">
    <source>
        <dbReference type="EMBL" id="XCF15947.1"/>
    </source>
</evidence>
<comment type="subcellular location">
    <subcellularLocation>
        <location evidence="1">Membrane</location>
        <topology evidence="1">Multi-pass membrane protein</topology>
    </subcellularLocation>
</comment>
<evidence type="ECO:0000256" key="5">
    <source>
        <dbReference type="SAM" id="Phobius"/>
    </source>
</evidence>
<keyword evidence="2 5" id="KW-0812">Transmembrane</keyword>
<dbReference type="GeneID" id="91109875"/>
<feature type="transmembrane region" description="Helical" evidence="5">
    <location>
        <begin position="388"/>
        <end position="408"/>
    </location>
</feature>
<gene>
    <name evidence="6" type="ORF">ABSL23_11965</name>
</gene>
<evidence type="ECO:0000256" key="4">
    <source>
        <dbReference type="ARBA" id="ARBA00023136"/>
    </source>
</evidence>
<dbReference type="EMBL" id="CP159204">
    <property type="protein sequence ID" value="XCF15947.1"/>
    <property type="molecule type" value="Genomic_DNA"/>
</dbReference>
<evidence type="ECO:0000256" key="2">
    <source>
        <dbReference type="ARBA" id="ARBA00022692"/>
    </source>
</evidence>
<evidence type="ECO:0000256" key="1">
    <source>
        <dbReference type="ARBA" id="ARBA00004141"/>
    </source>
</evidence>
<feature type="transmembrane region" description="Helical" evidence="5">
    <location>
        <begin position="45"/>
        <end position="65"/>
    </location>
</feature>
<dbReference type="KEGG" id="hanx:ABSL23_11965"/>
<feature type="transmembrane region" description="Helical" evidence="5">
    <location>
        <begin position="420"/>
        <end position="438"/>
    </location>
</feature>
<name>A0AAU8CB63_9EURY</name>
<feature type="transmembrane region" description="Helical" evidence="5">
    <location>
        <begin position="323"/>
        <end position="342"/>
    </location>
</feature>
<sequence>MTTETTWTDVLRGQFDPAWLSLPVGIAAAAAVLVYAPVEADMARMLAITVFSISLWVGAPVAPWLTGLLAVGLVGASFSTDLALTGFQSAATWLVVLGILLGEATRQSGLASAVERAALGVLPGDAATNAKTTYRNLLVVLCVAALGFVVLVPSSLVRVLILGPILISIGKRFSDRSARVGLFLGPLFVTYYAGTGILTGSLANIIINGLLEANAGVSIGWMEWAVWLGPVMGVGRAAVITVIAYALYRPADADAIDVSDDSEHGTEAASEARRMMAFLLVGVAIWATDSVHGLHPLYGALVVTVLAFTPRVGVVGADAVENANFSIVFFLGAIFAIAAGLQQTGFTDVAADAILASFPQDASLSVALAFLALASLALTFLMEGLAVASVLTPVLVAFAESAGLPLYPVMMTEAVALNSYFFPYQSAVLVAILGLDVVDSMELIKMAALCSLATLLVLLPIQIGIFALAF</sequence>
<feature type="transmembrane region" description="Helical" evidence="5">
    <location>
        <begin position="137"/>
        <end position="161"/>
    </location>
</feature>
<feature type="transmembrane region" description="Helical" evidence="5">
    <location>
        <begin position="227"/>
        <end position="248"/>
    </location>
</feature>
<feature type="transmembrane region" description="Helical" evidence="5">
    <location>
        <begin position="182"/>
        <end position="207"/>
    </location>
</feature>
<dbReference type="AlphaFoldDB" id="A0AAU8CB63"/>
<dbReference type="GO" id="GO:0005886">
    <property type="term" value="C:plasma membrane"/>
    <property type="evidence" value="ECO:0007669"/>
    <property type="project" value="TreeGrafter"/>
</dbReference>
<dbReference type="InterPro" id="IPR001898">
    <property type="entry name" value="SLC13A/DASS"/>
</dbReference>
<dbReference type="RefSeq" id="WP_353633881.1">
    <property type="nucleotide sequence ID" value="NZ_CP159204.1"/>
</dbReference>
<dbReference type="PANTHER" id="PTHR43652:SF2">
    <property type="entry name" value="BASIC AMINO ACID ANTIPORTER YFCC-RELATED"/>
    <property type="match status" value="1"/>
</dbReference>
<accession>A0AAU8CB63</accession>
<dbReference type="GO" id="GO:0022857">
    <property type="term" value="F:transmembrane transporter activity"/>
    <property type="evidence" value="ECO:0007669"/>
    <property type="project" value="InterPro"/>
</dbReference>
<dbReference type="Pfam" id="PF00939">
    <property type="entry name" value="Na_sulph_symp"/>
    <property type="match status" value="1"/>
</dbReference>
<evidence type="ECO:0000256" key="3">
    <source>
        <dbReference type="ARBA" id="ARBA00022989"/>
    </source>
</evidence>
<protein>
    <submittedName>
        <fullName evidence="6">SLC13 family permease</fullName>
    </submittedName>
</protein>
<keyword evidence="3 5" id="KW-1133">Transmembrane helix</keyword>